<name>A0A853F1I0_9GAMM</name>
<evidence type="ECO:0000313" key="1">
    <source>
        <dbReference type="EMBL" id="NYT27744.1"/>
    </source>
</evidence>
<dbReference type="Proteomes" id="UP000568751">
    <property type="component" value="Unassembled WGS sequence"/>
</dbReference>
<protein>
    <submittedName>
        <fullName evidence="1">Uncharacterized protein</fullName>
    </submittedName>
</protein>
<gene>
    <name evidence="1" type="ORF">H0A76_07500</name>
</gene>
<reference evidence="1 2" key="1">
    <citation type="submission" date="2020-05" db="EMBL/GenBank/DDBJ databases">
        <title>Horizontal transmission and recombination maintain forever young bacterial symbiont genomes.</title>
        <authorList>
            <person name="Russell S.L."/>
            <person name="Pepper-Tunick E."/>
            <person name="Svedberg J."/>
            <person name="Byrne A."/>
            <person name="Ruelas Castillo J."/>
            <person name="Vollmers C."/>
            <person name="Beinart R.A."/>
            <person name="Corbett-Detig R."/>
        </authorList>
    </citation>
    <scope>NUCLEOTIDE SEQUENCE [LARGE SCALE GENOMIC DNA]</scope>
    <source>
        <strain evidence="1">455</strain>
    </source>
</reference>
<dbReference type="EMBL" id="JACCHT010000001">
    <property type="protein sequence ID" value="NYT27744.1"/>
    <property type="molecule type" value="Genomic_DNA"/>
</dbReference>
<evidence type="ECO:0000313" key="2">
    <source>
        <dbReference type="Proteomes" id="UP000568751"/>
    </source>
</evidence>
<sequence>MGKTYFWHDFKEELADKKTAYVSLFGKEKIADIRTDVFLQIISNSKLY</sequence>
<comment type="caution">
    <text evidence="1">The sequence shown here is derived from an EMBL/GenBank/DDBJ whole genome shotgun (WGS) entry which is preliminary data.</text>
</comment>
<accession>A0A853F1I0</accession>
<dbReference type="AlphaFoldDB" id="A0A853F1I0"/>
<organism evidence="1 2">
    <name type="scientific">Candidatus Thiodubiliella endoseptemdiera</name>
    <dbReference type="NCBI Taxonomy" id="2738886"/>
    <lineage>
        <taxon>Bacteria</taxon>
        <taxon>Pseudomonadati</taxon>
        <taxon>Pseudomonadota</taxon>
        <taxon>Gammaproteobacteria</taxon>
        <taxon>Candidatus Pseudothioglobaceae</taxon>
        <taxon>Candidatus Thiodubiliella</taxon>
    </lineage>
</organism>
<proteinExistence type="predicted"/>